<feature type="transmembrane region" description="Helical" evidence="2">
    <location>
        <begin position="683"/>
        <end position="702"/>
    </location>
</feature>
<keyword evidence="4" id="KW-1185">Reference proteome</keyword>
<feature type="transmembrane region" description="Helical" evidence="2">
    <location>
        <begin position="296"/>
        <end position="314"/>
    </location>
</feature>
<organism evidence="3 4">
    <name type="scientific">Novosphingobium chloroacetimidivorans</name>
    <dbReference type="NCBI Taxonomy" id="1428314"/>
    <lineage>
        <taxon>Bacteria</taxon>
        <taxon>Pseudomonadati</taxon>
        <taxon>Pseudomonadota</taxon>
        <taxon>Alphaproteobacteria</taxon>
        <taxon>Sphingomonadales</taxon>
        <taxon>Sphingomonadaceae</taxon>
        <taxon>Novosphingobium</taxon>
    </lineage>
</organism>
<feature type="transmembrane region" description="Helical" evidence="2">
    <location>
        <begin position="612"/>
        <end position="630"/>
    </location>
</feature>
<evidence type="ECO:0000256" key="2">
    <source>
        <dbReference type="SAM" id="Phobius"/>
    </source>
</evidence>
<dbReference type="AlphaFoldDB" id="A0A7W7KC82"/>
<feature type="transmembrane region" description="Helical" evidence="2">
    <location>
        <begin position="136"/>
        <end position="156"/>
    </location>
</feature>
<dbReference type="PANTHER" id="PTHR38434:SF1">
    <property type="entry name" value="BLL2549 PROTEIN"/>
    <property type="match status" value="1"/>
</dbReference>
<keyword evidence="2" id="KW-0812">Transmembrane</keyword>
<keyword evidence="2" id="KW-0472">Membrane</keyword>
<gene>
    <name evidence="3" type="ORF">HNO88_003498</name>
</gene>
<dbReference type="Pfam" id="PF10101">
    <property type="entry name" value="DUF2339"/>
    <property type="match status" value="1"/>
</dbReference>
<reference evidence="3 4" key="1">
    <citation type="submission" date="2020-08" db="EMBL/GenBank/DDBJ databases">
        <title>Functional genomics of gut bacteria from endangered species of beetles.</title>
        <authorList>
            <person name="Carlos-Shanley C."/>
        </authorList>
    </citation>
    <scope>NUCLEOTIDE SEQUENCE [LARGE SCALE GENOMIC DNA]</scope>
    <source>
        <strain evidence="3 4">S00245</strain>
    </source>
</reference>
<feature type="transmembrane region" description="Helical" evidence="2">
    <location>
        <begin position="454"/>
        <end position="471"/>
    </location>
</feature>
<feature type="transmembrane region" description="Helical" evidence="2">
    <location>
        <begin position="876"/>
        <end position="894"/>
    </location>
</feature>
<feature type="transmembrane region" description="Helical" evidence="2">
    <location>
        <begin position="193"/>
        <end position="212"/>
    </location>
</feature>
<feature type="transmembrane region" description="Helical" evidence="2">
    <location>
        <begin position="507"/>
        <end position="524"/>
    </location>
</feature>
<evidence type="ECO:0000313" key="3">
    <source>
        <dbReference type="EMBL" id="MBB4860157.1"/>
    </source>
</evidence>
<feature type="transmembrane region" description="Helical" evidence="2">
    <location>
        <begin position="168"/>
        <end position="187"/>
    </location>
</feature>
<feature type="transmembrane region" description="Helical" evidence="2">
    <location>
        <begin position="107"/>
        <end position="124"/>
    </location>
</feature>
<dbReference type="InterPro" id="IPR014600">
    <property type="entry name" value="UCP035905_mem"/>
</dbReference>
<feature type="transmembrane region" description="Helical" evidence="2">
    <location>
        <begin position="345"/>
        <end position="361"/>
    </location>
</feature>
<dbReference type="EMBL" id="JACHLR010000017">
    <property type="protein sequence ID" value="MBB4860157.1"/>
    <property type="molecule type" value="Genomic_DNA"/>
</dbReference>
<feature type="transmembrane region" description="Helical" evidence="2">
    <location>
        <begin position="750"/>
        <end position="768"/>
    </location>
</feature>
<feature type="transmembrane region" description="Helical" evidence="2">
    <location>
        <begin position="368"/>
        <end position="386"/>
    </location>
</feature>
<feature type="region of interest" description="Disordered" evidence="1">
    <location>
        <begin position="45"/>
        <end position="79"/>
    </location>
</feature>
<feature type="transmembrane region" description="Helical" evidence="2">
    <location>
        <begin position="901"/>
        <end position="921"/>
    </location>
</feature>
<protein>
    <submittedName>
        <fullName evidence="3">Putative membrane protein</fullName>
    </submittedName>
</protein>
<feature type="transmembrane region" description="Helical" evidence="2">
    <location>
        <begin position="927"/>
        <end position="947"/>
    </location>
</feature>
<feature type="transmembrane region" description="Helical" evidence="2">
    <location>
        <begin position="775"/>
        <end position="793"/>
    </location>
</feature>
<feature type="transmembrane region" description="Helical" evidence="2">
    <location>
        <begin position="529"/>
        <end position="547"/>
    </location>
</feature>
<feature type="transmembrane region" description="Helical" evidence="2">
    <location>
        <begin position="483"/>
        <end position="501"/>
    </location>
</feature>
<feature type="transmembrane region" description="Helical" evidence="2">
    <location>
        <begin position="846"/>
        <end position="870"/>
    </location>
</feature>
<evidence type="ECO:0000313" key="4">
    <source>
        <dbReference type="Proteomes" id="UP000555448"/>
    </source>
</evidence>
<keyword evidence="2" id="KW-1133">Transmembrane helix</keyword>
<feature type="transmembrane region" description="Helical" evidence="2">
    <location>
        <begin position="709"/>
        <end position="730"/>
    </location>
</feature>
<dbReference type="RefSeq" id="WP_246381930.1">
    <property type="nucleotide sequence ID" value="NZ_JACHLR010000017.1"/>
</dbReference>
<name>A0A7W7KC82_9SPHN</name>
<feature type="transmembrane region" description="Helical" evidence="2">
    <location>
        <begin position="423"/>
        <end position="442"/>
    </location>
</feature>
<comment type="caution">
    <text evidence="3">The sequence shown here is derived from an EMBL/GenBank/DDBJ whole genome shotgun (WGS) entry which is preliminary data.</text>
</comment>
<proteinExistence type="predicted"/>
<sequence>MTGILMLATMVMGALLYDARRRLKALEGWAHSLREEAAAMAPEPMALQPRPAPPEPPLEFVSPRPEPRAAPTPPRLEPKVEPIAPRAERVRSRLAGIGFEDLFGRKLPIWAGGLTLIVAAVLLVKYSIDSGLLSPGVRVVLGLLFGGAMIVMAEVARHREAAIRDPRVAQALAGAGVGALYAAVLAAANLYALVGPGTAFVGLAMVTALALALALRFGAPCAVLGLVGGLAAPALVQSDSPSVPLLAGYLALVIGAITLLSRRQRWIWLGLSALVGGAGWSLFTIAIGGLDAGATVSMGLLVVLLALGLPALTLDGRAAPLLRAGAAVVGAVQLAVLVANGNFAPLTWGLYGLLSLAYVWLANRTPTLQRTVAVPLLTAIGLAAGWPGPDLGLFAAVIAGTTLIFGGYALRHLWREGTRFDEVGLLCAAGLGSYAISLLQFYEGMAGQDVRFAMLGLLFALVPASGVALGWNKAARHHDARFALLASGAGVLVAVAGLIGLPGWSAPIAIAAVAACLLGLSIAARDPRVLLGGLGFVAASVFALVVTGAGELDRLFEIANAPHPGHAVLRWGALALVAAGYAWRSAGASLRLALQPLAVLLGYGLVAQVVPAPWLAVASAAGLLLLAEAYRRTPMLRLQSALATLAALLVLWTLEPLARWLGAALFSLAADPVLVTDLPALDMAMRQLLVPGIAALFAVWRLSERLPTLTFKVGAAVAGAIALVSVHVLYKQLFAMADRTAFVEHGLAERCLWEIGLLAAAYALWRWLEQGRAALALIAAALGHGVTYTVVLHDPLWAEQAVGRWPLVNWLIPAFGLVPAALVLAERIAPERMIRLRRPADALRMATVLLFAFATLRQLFAGSVLVHASIGEGESILWSVLAIGLAVGFLVHGIRRGGRDWRLVSLGLMLVAVAKVFLLDASGLEGLLRIASFLALGFSLIGVGWLYSRYLKPMVKEAA</sequence>
<dbReference type="PANTHER" id="PTHR38434">
    <property type="entry name" value="BLL2549 PROTEIN"/>
    <property type="match status" value="1"/>
</dbReference>
<feature type="transmembrane region" description="Helical" evidence="2">
    <location>
        <begin position="642"/>
        <end position="663"/>
    </location>
</feature>
<evidence type="ECO:0000256" key="1">
    <source>
        <dbReference type="SAM" id="MobiDB-lite"/>
    </source>
</evidence>
<feature type="transmembrane region" description="Helical" evidence="2">
    <location>
        <begin position="242"/>
        <end position="260"/>
    </location>
</feature>
<dbReference type="Proteomes" id="UP000555448">
    <property type="component" value="Unassembled WGS sequence"/>
</dbReference>
<dbReference type="PIRSF" id="PIRSF035905">
    <property type="entry name" value="UCP035905_mp"/>
    <property type="match status" value="1"/>
</dbReference>
<feature type="transmembrane region" description="Helical" evidence="2">
    <location>
        <begin position="392"/>
        <end position="411"/>
    </location>
</feature>
<feature type="transmembrane region" description="Helical" evidence="2">
    <location>
        <begin position="321"/>
        <end position="339"/>
    </location>
</feature>
<dbReference type="InterPro" id="IPR019286">
    <property type="entry name" value="DUF2339_TM"/>
</dbReference>
<accession>A0A7W7KC82</accession>
<feature type="transmembrane region" description="Helical" evidence="2">
    <location>
        <begin position="805"/>
        <end position="825"/>
    </location>
</feature>
<feature type="transmembrane region" description="Helical" evidence="2">
    <location>
        <begin position="267"/>
        <end position="290"/>
    </location>
</feature>